<evidence type="ECO:0000259" key="3">
    <source>
        <dbReference type="SMART" id="SM00822"/>
    </source>
</evidence>
<dbReference type="InterPro" id="IPR020904">
    <property type="entry name" value="Sc_DH/Rdtase_CS"/>
</dbReference>
<comment type="similarity">
    <text evidence="1">Belongs to the short-chain dehydrogenases/reductases (SDR) family.</text>
</comment>
<sequence length="244" mass="24911">MSARVAMVFGGTGAIGRAVCRELAEQGLAVVIADLGDGAALAAELPGDGHGHVGCDVTDLESIRAAVTPYGTDVSTVVYAAGVNYTGPVATTDWAAYERLQAVNLRGAFHVAAVAEEIAAPDSYVFVASVAGLKGEAGGSVYCSTKFGLIGFVQSFAAEIAARGARANAVCPGNVDSPLLRTLAESVAERESTTTEAILRRFAGDSAFDRLIGVEEVARAIEFLASSRSSGMSGQALVVDGPPR</sequence>
<protein>
    <submittedName>
        <fullName evidence="4">SDR family oxidoreductase</fullName>
    </submittedName>
</protein>
<evidence type="ECO:0000256" key="1">
    <source>
        <dbReference type="ARBA" id="ARBA00006484"/>
    </source>
</evidence>
<evidence type="ECO:0000313" key="4">
    <source>
        <dbReference type="EMBL" id="MBK0418920.1"/>
    </source>
</evidence>
<dbReference type="RefSeq" id="WP_200115063.1">
    <property type="nucleotide sequence ID" value="NZ_JAEHOH010000009.1"/>
</dbReference>
<keyword evidence="2" id="KW-0560">Oxidoreductase</keyword>
<dbReference type="GO" id="GO:0016616">
    <property type="term" value="F:oxidoreductase activity, acting on the CH-OH group of donors, NAD or NADP as acceptor"/>
    <property type="evidence" value="ECO:0007669"/>
    <property type="project" value="TreeGrafter"/>
</dbReference>
<dbReference type="CDD" id="cd05233">
    <property type="entry name" value="SDR_c"/>
    <property type="match status" value="1"/>
</dbReference>
<dbReference type="SMART" id="SM00822">
    <property type="entry name" value="PKS_KR"/>
    <property type="match status" value="1"/>
</dbReference>
<dbReference type="PROSITE" id="PS00061">
    <property type="entry name" value="ADH_SHORT"/>
    <property type="match status" value="1"/>
</dbReference>
<evidence type="ECO:0000256" key="2">
    <source>
        <dbReference type="ARBA" id="ARBA00023002"/>
    </source>
</evidence>
<feature type="domain" description="Ketoreductase" evidence="3">
    <location>
        <begin position="4"/>
        <end position="181"/>
    </location>
</feature>
<dbReference type="SUPFAM" id="SSF51735">
    <property type="entry name" value="NAD(P)-binding Rossmann-fold domains"/>
    <property type="match status" value="1"/>
</dbReference>
<comment type="caution">
    <text evidence="4">The sequence shown here is derived from an EMBL/GenBank/DDBJ whole genome shotgun (WGS) entry which is preliminary data.</text>
</comment>
<keyword evidence="5" id="KW-1185">Reference proteome</keyword>
<accession>A0A934Q5T6</accession>
<dbReference type="InterPro" id="IPR036291">
    <property type="entry name" value="NAD(P)-bd_dom_sf"/>
</dbReference>
<dbReference type="GO" id="GO:0048038">
    <property type="term" value="F:quinone binding"/>
    <property type="evidence" value="ECO:0007669"/>
    <property type="project" value="TreeGrafter"/>
</dbReference>
<evidence type="ECO:0000313" key="5">
    <source>
        <dbReference type="Proteomes" id="UP000608530"/>
    </source>
</evidence>
<dbReference type="InterPro" id="IPR057326">
    <property type="entry name" value="KR_dom"/>
</dbReference>
<gene>
    <name evidence="4" type="ORF">JD276_07720</name>
</gene>
<dbReference type="Pfam" id="PF13561">
    <property type="entry name" value="adh_short_C2"/>
    <property type="match status" value="1"/>
</dbReference>
<name>A0A934Q5T6_9MICO</name>
<organism evidence="4 5">
    <name type="scientific">Leucobacter chromiisoli</name>
    <dbReference type="NCBI Taxonomy" id="2796471"/>
    <lineage>
        <taxon>Bacteria</taxon>
        <taxon>Bacillati</taxon>
        <taxon>Actinomycetota</taxon>
        <taxon>Actinomycetes</taxon>
        <taxon>Micrococcales</taxon>
        <taxon>Microbacteriaceae</taxon>
        <taxon>Leucobacter</taxon>
    </lineage>
</organism>
<dbReference type="PANTHER" id="PTHR42760:SF133">
    <property type="entry name" value="3-OXOACYL-[ACYL-CARRIER-PROTEIN] REDUCTASE"/>
    <property type="match status" value="1"/>
</dbReference>
<dbReference type="InterPro" id="IPR002347">
    <property type="entry name" value="SDR_fam"/>
</dbReference>
<proteinExistence type="inferred from homology"/>
<dbReference type="AlphaFoldDB" id="A0A934Q5T6"/>
<dbReference type="EMBL" id="JAEHOH010000009">
    <property type="protein sequence ID" value="MBK0418920.1"/>
    <property type="molecule type" value="Genomic_DNA"/>
</dbReference>
<dbReference type="Gene3D" id="3.40.50.720">
    <property type="entry name" value="NAD(P)-binding Rossmann-like Domain"/>
    <property type="match status" value="1"/>
</dbReference>
<dbReference type="Proteomes" id="UP000608530">
    <property type="component" value="Unassembled WGS sequence"/>
</dbReference>
<dbReference type="PRINTS" id="PR00081">
    <property type="entry name" value="GDHRDH"/>
</dbReference>
<reference evidence="4" key="1">
    <citation type="submission" date="2020-12" db="EMBL/GenBank/DDBJ databases">
        <title>Leucobacter sp. CAS1, isolated from Chromium sludge.</title>
        <authorList>
            <person name="Xu Z."/>
        </authorList>
    </citation>
    <scope>NUCLEOTIDE SEQUENCE</scope>
    <source>
        <strain evidence="4">CSA1</strain>
    </source>
</reference>
<dbReference type="PANTHER" id="PTHR42760">
    <property type="entry name" value="SHORT-CHAIN DEHYDROGENASES/REDUCTASES FAMILY MEMBER"/>
    <property type="match status" value="1"/>
</dbReference>
<dbReference type="GO" id="GO:0006633">
    <property type="term" value="P:fatty acid biosynthetic process"/>
    <property type="evidence" value="ECO:0007669"/>
    <property type="project" value="TreeGrafter"/>
</dbReference>